<reference evidence="2" key="1">
    <citation type="submission" date="2023-06" db="EMBL/GenBank/DDBJ databases">
        <title>Genome-scale phylogeny and comparative genomics of the fungal order Sordariales.</title>
        <authorList>
            <consortium name="Lawrence Berkeley National Laboratory"/>
            <person name="Hensen N."/>
            <person name="Bonometti L."/>
            <person name="Westerberg I."/>
            <person name="Brannstrom I.O."/>
            <person name="Guillou S."/>
            <person name="Cros-Aarteil S."/>
            <person name="Calhoun S."/>
            <person name="Haridas S."/>
            <person name="Kuo A."/>
            <person name="Mondo S."/>
            <person name="Pangilinan J."/>
            <person name="Riley R."/>
            <person name="LaButti K."/>
            <person name="Andreopoulos B."/>
            <person name="Lipzen A."/>
            <person name="Chen C."/>
            <person name="Yanf M."/>
            <person name="Daum C."/>
            <person name="Ng V."/>
            <person name="Clum A."/>
            <person name="Steindorff A."/>
            <person name="Ohm R."/>
            <person name="Martin F."/>
            <person name="Silar P."/>
            <person name="Natvig D."/>
            <person name="Lalanne C."/>
            <person name="Gautier V."/>
            <person name="Ament-velasquez S.L."/>
            <person name="Kruys A."/>
            <person name="Hutchinson M.I."/>
            <person name="Powell A.J."/>
            <person name="Barry K."/>
            <person name="Miller A.N."/>
            <person name="Grigoriev I.V."/>
            <person name="Debuchy R."/>
            <person name="Gladieux P."/>
            <person name="Thoren M.H."/>
            <person name="Johannesson H."/>
        </authorList>
    </citation>
    <scope>NUCLEOTIDE SEQUENCE</scope>
    <source>
        <strain evidence="2">SMH3391-2</strain>
    </source>
</reference>
<evidence type="ECO:0000313" key="2">
    <source>
        <dbReference type="EMBL" id="KAK0634968.1"/>
    </source>
</evidence>
<keyword evidence="3" id="KW-1185">Reference proteome</keyword>
<evidence type="ECO:0000256" key="1">
    <source>
        <dbReference type="SAM" id="Phobius"/>
    </source>
</evidence>
<dbReference type="AlphaFoldDB" id="A0AA39XJ37"/>
<accession>A0AA39XJ37</accession>
<dbReference type="EMBL" id="JAULSR010000001">
    <property type="protein sequence ID" value="KAK0634968.1"/>
    <property type="molecule type" value="Genomic_DNA"/>
</dbReference>
<comment type="caution">
    <text evidence="2">The sequence shown here is derived from an EMBL/GenBank/DDBJ whole genome shotgun (WGS) entry which is preliminary data.</text>
</comment>
<evidence type="ECO:0008006" key="4">
    <source>
        <dbReference type="Google" id="ProtNLM"/>
    </source>
</evidence>
<protein>
    <recommendedName>
        <fullName evidence="4">Transmembrane protein</fullName>
    </recommendedName>
</protein>
<keyword evidence="1" id="KW-0472">Membrane</keyword>
<gene>
    <name evidence="2" type="ORF">B0T17DRAFT_23715</name>
</gene>
<keyword evidence="1" id="KW-1133">Transmembrane helix</keyword>
<sequence>MSRSSQNKERYILGITTVFFSFCSWSPLQPPPRLSLIPFPKTISPRSQTLLIILPGCFTRSARRSSLCHGARFKATHRPMREHTKTSELFPTARWRMKEKVRRSKSLRAHLHGLLSRLLFSSPSPRPSLSLSSVGCCPFFFLLFLFLSHQHSVSMSLMC</sequence>
<feature type="transmembrane region" description="Helical" evidence="1">
    <location>
        <begin position="12"/>
        <end position="28"/>
    </location>
</feature>
<feature type="transmembrane region" description="Helical" evidence="1">
    <location>
        <begin position="129"/>
        <end position="148"/>
    </location>
</feature>
<organism evidence="2 3">
    <name type="scientific">Bombardia bombarda</name>
    <dbReference type="NCBI Taxonomy" id="252184"/>
    <lineage>
        <taxon>Eukaryota</taxon>
        <taxon>Fungi</taxon>
        <taxon>Dikarya</taxon>
        <taxon>Ascomycota</taxon>
        <taxon>Pezizomycotina</taxon>
        <taxon>Sordariomycetes</taxon>
        <taxon>Sordariomycetidae</taxon>
        <taxon>Sordariales</taxon>
        <taxon>Lasiosphaeriaceae</taxon>
        <taxon>Bombardia</taxon>
    </lineage>
</organism>
<dbReference type="Proteomes" id="UP001174934">
    <property type="component" value="Unassembled WGS sequence"/>
</dbReference>
<proteinExistence type="predicted"/>
<name>A0AA39XJ37_9PEZI</name>
<keyword evidence="1" id="KW-0812">Transmembrane</keyword>
<evidence type="ECO:0000313" key="3">
    <source>
        <dbReference type="Proteomes" id="UP001174934"/>
    </source>
</evidence>